<name>A0A382FEV1_9ZZZZ</name>
<gene>
    <name evidence="3" type="ORF">METZ01_LOCUS214470</name>
</gene>
<organism evidence="3">
    <name type="scientific">marine metagenome</name>
    <dbReference type="NCBI Taxonomy" id="408172"/>
    <lineage>
        <taxon>unclassified sequences</taxon>
        <taxon>metagenomes</taxon>
        <taxon>ecological metagenomes</taxon>
    </lineage>
</organism>
<feature type="domain" description="TauD/TfdA-like" evidence="2">
    <location>
        <begin position="193"/>
        <end position="246"/>
    </location>
</feature>
<evidence type="ECO:0000256" key="1">
    <source>
        <dbReference type="ARBA" id="ARBA00023002"/>
    </source>
</evidence>
<dbReference type="SUPFAM" id="SSF51197">
    <property type="entry name" value="Clavaminate synthase-like"/>
    <property type="match status" value="1"/>
</dbReference>
<dbReference type="EMBL" id="UINC01049617">
    <property type="protein sequence ID" value="SVB61616.1"/>
    <property type="molecule type" value="Genomic_DNA"/>
</dbReference>
<protein>
    <recommendedName>
        <fullName evidence="2">TauD/TfdA-like domain-containing protein</fullName>
    </recommendedName>
</protein>
<accession>A0A382FEV1</accession>
<dbReference type="InterPro" id="IPR042098">
    <property type="entry name" value="TauD-like_sf"/>
</dbReference>
<evidence type="ECO:0000313" key="3">
    <source>
        <dbReference type="EMBL" id="SVB61616.1"/>
    </source>
</evidence>
<evidence type="ECO:0000259" key="2">
    <source>
        <dbReference type="Pfam" id="PF02668"/>
    </source>
</evidence>
<dbReference type="AlphaFoldDB" id="A0A382FEV1"/>
<dbReference type="InterPro" id="IPR003819">
    <property type="entry name" value="TauD/TfdA-like"/>
</dbReference>
<proteinExistence type="predicted"/>
<reference evidence="3" key="1">
    <citation type="submission" date="2018-05" db="EMBL/GenBank/DDBJ databases">
        <authorList>
            <person name="Lanie J.A."/>
            <person name="Ng W.-L."/>
            <person name="Kazmierczak K.M."/>
            <person name="Andrzejewski T.M."/>
            <person name="Davidsen T.M."/>
            <person name="Wayne K.J."/>
            <person name="Tettelin H."/>
            <person name="Glass J.I."/>
            <person name="Rusch D."/>
            <person name="Podicherti R."/>
            <person name="Tsui H.-C.T."/>
            <person name="Winkler M.E."/>
        </authorList>
    </citation>
    <scope>NUCLEOTIDE SEQUENCE</scope>
</reference>
<keyword evidence="1" id="KW-0560">Oxidoreductase</keyword>
<dbReference type="GO" id="GO:0016491">
    <property type="term" value="F:oxidoreductase activity"/>
    <property type="evidence" value="ECO:0007669"/>
    <property type="project" value="UniProtKB-KW"/>
</dbReference>
<dbReference type="Pfam" id="PF02668">
    <property type="entry name" value="TauD"/>
    <property type="match status" value="1"/>
</dbReference>
<sequence>MSWVETIRDVNLANLCVKSFKYEEEIRNRVKQTPLVIFKRQELTNKQLLHFVSVLGTPWDNNTFSGNLQTSLKYEIENDSIEIVSHDGILKNRDVPWHLDLTHYPTQNIPNRLLYAFEDINKTPTIFFNSSLALKKRPDIIENLKYRYVYHKATYNTPWNWPIKRPCIQKHPYHDYWSLLINKSFCVEKDWFTRKWFDEFIEDIWDDDLEYVHTYEKGDLVVYDNLSLLHRRPTFKDGPRRLKRVTWEPYWY</sequence>
<dbReference type="Gene3D" id="3.60.130.10">
    <property type="entry name" value="Clavaminate synthase-like"/>
    <property type="match status" value="1"/>
</dbReference>